<evidence type="ECO:0000256" key="2">
    <source>
        <dbReference type="ARBA" id="ARBA00023127"/>
    </source>
</evidence>
<feature type="compositionally biased region" description="Low complexity" evidence="5">
    <location>
        <begin position="135"/>
        <end position="150"/>
    </location>
</feature>
<dbReference type="Pfam" id="PF02984">
    <property type="entry name" value="Cyclin_C"/>
    <property type="match status" value="1"/>
</dbReference>
<feature type="compositionally biased region" description="Low complexity" evidence="5">
    <location>
        <begin position="214"/>
        <end position="230"/>
    </location>
</feature>
<keyword evidence="3" id="KW-0131">Cell cycle</keyword>
<feature type="region of interest" description="Disordered" evidence="5">
    <location>
        <begin position="318"/>
        <end position="341"/>
    </location>
</feature>
<dbReference type="FunFam" id="1.10.472.10:FF:000001">
    <property type="entry name" value="G2/mitotic-specific cyclin"/>
    <property type="match status" value="1"/>
</dbReference>
<dbReference type="Gene3D" id="1.10.472.10">
    <property type="entry name" value="Cyclin-like"/>
    <property type="match status" value="2"/>
</dbReference>
<dbReference type="SMART" id="SM00385">
    <property type="entry name" value="CYCLIN"/>
    <property type="match status" value="2"/>
</dbReference>
<feature type="region of interest" description="Disordered" evidence="5">
    <location>
        <begin position="78"/>
        <end position="290"/>
    </location>
</feature>
<feature type="compositionally biased region" description="Basic and acidic residues" evidence="5">
    <location>
        <begin position="265"/>
        <end position="277"/>
    </location>
</feature>
<evidence type="ECO:0000313" key="9">
    <source>
        <dbReference type="Proteomes" id="UP000559256"/>
    </source>
</evidence>
<feature type="compositionally biased region" description="Polar residues" evidence="5">
    <location>
        <begin position="43"/>
        <end position="60"/>
    </location>
</feature>
<dbReference type="InterPro" id="IPR048258">
    <property type="entry name" value="Cyclins_cyclin-box"/>
</dbReference>
<dbReference type="InterPro" id="IPR013763">
    <property type="entry name" value="Cyclin-like_dom"/>
</dbReference>
<gene>
    <name evidence="8" type="ORF">D9758_009330</name>
</gene>
<dbReference type="Proteomes" id="UP000559256">
    <property type="component" value="Unassembled WGS sequence"/>
</dbReference>
<evidence type="ECO:0000256" key="3">
    <source>
        <dbReference type="ARBA" id="ARBA00023306"/>
    </source>
</evidence>
<keyword evidence="9" id="KW-1185">Reference proteome</keyword>
<feature type="compositionally biased region" description="Low complexity" evidence="5">
    <location>
        <begin position="12"/>
        <end position="21"/>
    </location>
</feature>
<feature type="domain" description="Cyclin C-terminal" evidence="7">
    <location>
        <begin position="558"/>
        <end position="675"/>
    </location>
</feature>
<reference evidence="8 9" key="1">
    <citation type="journal article" date="2020" name="ISME J.">
        <title>Uncovering the hidden diversity of litter-decomposition mechanisms in mushroom-forming fungi.</title>
        <authorList>
            <person name="Floudas D."/>
            <person name="Bentzer J."/>
            <person name="Ahren D."/>
            <person name="Johansson T."/>
            <person name="Persson P."/>
            <person name="Tunlid A."/>
        </authorList>
    </citation>
    <scope>NUCLEOTIDE SEQUENCE [LARGE SCALE GENOMIC DNA]</scope>
    <source>
        <strain evidence="8 9">CBS 291.85</strain>
    </source>
</reference>
<feature type="compositionally biased region" description="Polar residues" evidence="5">
    <location>
        <begin position="231"/>
        <end position="243"/>
    </location>
</feature>
<dbReference type="SMART" id="SM01332">
    <property type="entry name" value="Cyclin_C"/>
    <property type="match status" value="1"/>
</dbReference>
<accession>A0A8H5GGU1</accession>
<feature type="domain" description="Cyclin-like" evidence="6">
    <location>
        <begin position="458"/>
        <end position="543"/>
    </location>
</feature>
<protein>
    <recommendedName>
        <fullName evidence="10">Cyclin N-terminal domain-containing protein</fullName>
    </recommendedName>
</protein>
<dbReference type="CDD" id="cd20512">
    <property type="entry name" value="CYCLIN_CLBs_yeast_rpt2"/>
    <property type="match status" value="1"/>
</dbReference>
<organism evidence="8 9">
    <name type="scientific">Tetrapyrgos nigripes</name>
    <dbReference type="NCBI Taxonomy" id="182062"/>
    <lineage>
        <taxon>Eukaryota</taxon>
        <taxon>Fungi</taxon>
        <taxon>Dikarya</taxon>
        <taxon>Basidiomycota</taxon>
        <taxon>Agaricomycotina</taxon>
        <taxon>Agaricomycetes</taxon>
        <taxon>Agaricomycetidae</taxon>
        <taxon>Agaricales</taxon>
        <taxon>Marasmiineae</taxon>
        <taxon>Marasmiaceae</taxon>
        <taxon>Tetrapyrgos</taxon>
    </lineage>
</organism>
<feature type="compositionally biased region" description="Basic and acidic residues" evidence="5">
    <location>
        <begin position="124"/>
        <end position="133"/>
    </location>
</feature>
<dbReference type="OrthoDB" id="5590282at2759"/>
<dbReference type="InterPro" id="IPR036915">
    <property type="entry name" value="Cyclin-like_sf"/>
</dbReference>
<evidence type="ECO:0000259" key="6">
    <source>
        <dbReference type="SMART" id="SM00385"/>
    </source>
</evidence>
<evidence type="ECO:0000256" key="4">
    <source>
        <dbReference type="RuleBase" id="RU000383"/>
    </source>
</evidence>
<dbReference type="PANTHER" id="PTHR10177">
    <property type="entry name" value="CYCLINS"/>
    <property type="match status" value="1"/>
</dbReference>
<comment type="similarity">
    <text evidence="4">Belongs to the cyclin family.</text>
</comment>
<dbReference type="SUPFAM" id="SSF47954">
    <property type="entry name" value="Cyclin-like"/>
    <property type="match status" value="2"/>
</dbReference>
<dbReference type="InterPro" id="IPR006671">
    <property type="entry name" value="Cyclin_N"/>
</dbReference>
<dbReference type="PROSITE" id="PS00292">
    <property type="entry name" value="CYCLINS"/>
    <property type="match status" value="1"/>
</dbReference>
<feature type="compositionally biased region" description="Low complexity" evidence="5">
    <location>
        <begin position="160"/>
        <end position="169"/>
    </location>
</feature>
<name>A0A8H5GGU1_9AGAR</name>
<keyword evidence="2 4" id="KW-0195">Cyclin</keyword>
<feature type="domain" description="Cyclin-like" evidence="6">
    <location>
        <begin position="562"/>
        <end position="643"/>
    </location>
</feature>
<evidence type="ECO:0000256" key="5">
    <source>
        <dbReference type="SAM" id="MobiDB-lite"/>
    </source>
</evidence>
<feature type="compositionally biased region" description="Polar residues" evidence="5">
    <location>
        <begin position="170"/>
        <end position="195"/>
    </location>
</feature>
<keyword evidence="1" id="KW-0132">Cell division</keyword>
<evidence type="ECO:0000259" key="7">
    <source>
        <dbReference type="SMART" id="SM01332"/>
    </source>
</evidence>
<feature type="compositionally biased region" description="Basic and acidic residues" evidence="5">
    <location>
        <begin position="727"/>
        <end position="744"/>
    </location>
</feature>
<proteinExistence type="inferred from homology"/>
<dbReference type="GO" id="GO:0051301">
    <property type="term" value="P:cell division"/>
    <property type="evidence" value="ECO:0007669"/>
    <property type="project" value="UniProtKB-KW"/>
</dbReference>
<dbReference type="Pfam" id="PF00134">
    <property type="entry name" value="Cyclin_N"/>
    <property type="match status" value="1"/>
</dbReference>
<evidence type="ECO:0000313" key="8">
    <source>
        <dbReference type="EMBL" id="KAF5364741.1"/>
    </source>
</evidence>
<feature type="compositionally biased region" description="Gly residues" evidence="5">
    <location>
        <begin position="114"/>
        <end position="123"/>
    </location>
</feature>
<dbReference type="InterPro" id="IPR004367">
    <property type="entry name" value="Cyclin_C-dom"/>
</dbReference>
<evidence type="ECO:0008006" key="10">
    <source>
        <dbReference type="Google" id="ProtNLM"/>
    </source>
</evidence>
<dbReference type="AlphaFoldDB" id="A0A8H5GGU1"/>
<feature type="region of interest" description="Disordered" evidence="5">
    <location>
        <begin position="727"/>
        <end position="750"/>
    </location>
</feature>
<feature type="compositionally biased region" description="Low complexity" evidence="5">
    <location>
        <begin position="78"/>
        <end position="94"/>
    </location>
</feature>
<dbReference type="InterPro" id="IPR039361">
    <property type="entry name" value="Cyclin"/>
</dbReference>
<feature type="region of interest" description="Disordered" evidence="5">
    <location>
        <begin position="1"/>
        <end position="66"/>
    </location>
</feature>
<dbReference type="EMBL" id="JAACJM010000031">
    <property type="protein sequence ID" value="KAF5364741.1"/>
    <property type="molecule type" value="Genomic_DNA"/>
</dbReference>
<comment type="caution">
    <text evidence="8">The sequence shown here is derived from an EMBL/GenBank/DDBJ whole genome shotgun (WGS) entry which is preliminary data.</text>
</comment>
<sequence length="750" mass="82271">MSSLPVRRTTRTTRSISNSTTKDNNKDKGSENANARPRPKPSRSMTTRTTNGKALPNTITAGAGISEVPANVHRSAATGLSSTAASRAKTAAAAGENQTAGGKRKRTTVAAAGAVGGAGVGLGKGKEKEKEVEETVGVGLKSTKATTTTTRKPFGLVGGTATKTTTTTTRSMSSVTQKTTRATAKSTSITSSRKNQVYVDADVDEDTRGRSRTRPTSTSASASASAEASSHTNLKNIVGTSRTSSRHHHLQHITEDDNDNDNDTEDFRASKRRHTEEPESDAGATAAQDVDVDVDLDADVDVDLDLDLEEDTITVPLTSTSIPTSAPRPAVALAPSAGSSADDEERIAAELNVVEQDDDGGDGDYYMQTPGRGMKQEEFERDQGRQGLVLKKEEEQEQEVQDWDDLDADDFDDPLQVSEYINEITAYMKELETKHLPTPNYIALHTELDWEKRQILVDWILQLVNRYAFLPETFFLSVNLIDRFLSLRQSISLERIQLMGISCFSIASKFEEGVSPSLSELAHLTGGTFSAENISRAERYVLKTIKYEVSGHGGGGGGGPMSWLRRGSKADDLDVGARTIGKYLLEAACFEGELVGTKPSLVAAASLWLGRIVLGREEWTPNLIHYTTYKEHELLPTANVLLNHVLKDISPQYNETVYKKHASRKYMKSSIFIRKWALSRFPRNANVDLWEMLSVIKDEIREERAERELQEHLARVEKEERRKARALAEAEAEAEARETRRVPEEGEEAI</sequence>
<evidence type="ECO:0000256" key="1">
    <source>
        <dbReference type="ARBA" id="ARBA00022618"/>
    </source>
</evidence>